<dbReference type="InterPro" id="IPR041496">
    <property type="entry name" value="YitH/HolE_GNAT"/>
</dbReference>
<dbReference type="InterPro" id="IPR016181">
    <property type="entry name" value="Acyl_CoA_acyltransferase"/>
</dbReference>
<sequence>MSDAALSVLTKKDVPGLSALCRHAGWPGYDERELGLLLQNGRLFGYKNSKGTLLSCSGIFPYGSFASLGLVIVQKEFRGAGLGKKMVETCIGELNDTIPIMLVATEQGLPLYQKAGFQQISSIYKYVCDRFFPHTADSEIDIVPFQAKDFQALTKADRAAFGTGRERLLQQLVSGCLECAVAKNKDGRIVGYGLSRQTPDSLRIGPLIAPSRECAALLINELAHGKQGRIRIDISGEYRCIDPDLAAMGFVRDTESPLMVLRKSLFPKRNGHLVAVTSQGLG</sequence>
<dbReference type="Gene3D" id="3.40.630.90">
    <property type="match status" value="1"/>
</dbReference>
<dbReference type="PANTHER" id="PTHR47237">
    <property type="entry name" value="SLL0310 PROTEIN"/>
    <property type="match status" value="1"/>
</dbReference>
<reference evidence="2 3" key="1">
    <citation type="journal article" date="2011" name="Front. Microbiol.">
        <title>Genomic signatures of strain selection and enhancement in Bacillus atrophaeus var. globigii, a historical biowarfare simulant.</title>
        <authorList>
            <person name="Gibbons H.S."/>
            <person name="Broomall S.M."/>
            <person name="McNew L.A."/>
            <person name="Daligault H."/>
            <person name="Chapman C."/>
            <person name="Bruce D."/>
            <person name="Karavis M."/>
            <person name="Krepps M."/>
            <person name="McGregor P.A."/>
            <person name="Hong C."/>
            <person name="Park K.H."/>
            <person name="Akmal A."/>
            <person name="Feldman A."/>
            <person name="Lin J.S."/>
            <person name="Chang W.E."/>
            <person name="Higgs B.W."/>
            <person name="Demirev P."/>
            <person name="Lindquist J."/>
            <person name="Liem A."/>
            <person name="Fochler E."/>
            <person name="Read T.D."/>
            <person name="Tapia R."/>
            <person name="Johnson S."/>
            <person name="Bishop-Lilly K.A."/>
            <person name="Detter C."/>
            <person name="Han C."/>
            <person name="Sozhamannan S."/>
            <person name="Rosenzweig C.N."/>
            <person name="Skowronski E.W."/>
        </authorList>
    </citation>
    <scope>NUCLEOTIDE SEQUENCE [LARGE SCALE GENOMIC DNA]</scope>
    <source>
        <strain evidence="2 3">1942</strain>
    </source>
</reference>
<proteinExistence type="predicted"/>
<dbReference type="EMBL" id="CP002207">
    <property type="protein sequence ID" value="ADP31582.1"/>
    <property type="molecule type" value="Genomic_DNA"/>
</dbReference>
<evidence type="ECO:0000259" key="1">
    <source>
        <dbReference type="PROSITE" id="PS51186"/>
    </source>
</evidence>
<dbReference type="InterPro" id="IPR000182">
    <property type="entry name" value="GNAT_dom"/>
</dbReference>
<dbReference type="Proteomes" id="UP000006867">
    <property type="component" value="Chromosome"/>
</dbReference>
<protein>
    <submittedName>
        <fullName evidence="2">Acetyltransferase</fullName>
    </submittedName>
</protein>
<dbReference type="PROSITE" id="PS51186">
    <property type="entry name" value="GNAT"/>
    <property type="match status" value="1"/>
</dbReference>
<evidence type="ECO:0000313" key="2">
    <source>
        <dbReference type="EMBL" id="ADP31582.1"/>
    </source>
</evidence>
<dbReference type="InterPro" id="IPR052729">
    <property type="entry name" value="Acyl/Acetyltrans_Enzymes"/>
</dbReference>
<dbReference type="SUPFAM" id="SSF55729">
    <property type="entry name" value="Acyl-CoA N-acyltransferases (Nat)"/>
    <property type="match status" value="1"/>
</dbReference>
<accession>A0ABM5LUT7</accession>
<dbReference type="Gene3D" id="3.40.630.30">
    <property type="match status" value="1"/>
</dbReference>
<feature type="domain" description="N-acetyltransferase" evidence="1">
    <location>
        <begin position="4"/>
        <end position="137"/>
    </location>
</feature>
<gene>
    <name evidence="2" type="ordered locus">BATR1942_03130</name>
</gene>
<dbReference type="Pfam" id="PF18014">
    <property type="entry name" value="Acetyltransf_18"/>
    <property type="match status" value="1"/>
</dbReference>
<evidence type="ECO:0000313" key="3">
    <source>
        <dbReference type="Proteomes" id="UP000006867"/>
    </source>
</evidence>
<organism evidence="2 3">
    <name type="scientific">Bacillus atrophaeus (strain 1942)</name>
    <dbReference type="NCBI Taxonomy" id="720555"/>
    <lineage>
        <taxon>Bacteria</taxon>
        <taxon>Bacillati</taxon>
        <taxon>Bacillota</taxon>
        <taxon>Bacilli</taxon>
        <taxon>Bacillales</taxon>
        <taxon>Bacillaceae</taxon>
        <taxon>Bacillus</taxon>
    </lineage>
</organism>
<dbReference type="Pfam" id="PF13508">
    <property type="entry name" value="Acetyltransf_7"/>
    <property type="match status" value="1"/>
</dbReference>
<keyword evidence="3" id="KW-1185">Reference proteome</keyword>
<dbReference type="PANTHER" id="PTHR47237:SF2">
    <property type="entry name" value="BLL4206 PROTEIN"/>
    <property type="match status" value="1"/>
</dbReference>
<name>A0ABM5LUT7_BACA1</name>